<comment type="caution">
    <text evidence="1">The sequence shown here is derived from an EMBL/GenBank/DDBJ whole genome shotgun (WGS) entry which is preliminary data.</text>
</comment>
<dbReference type="Proteomes" id="UP001189429">
    <property type="component" value="Unassembled WGS sequence"/>
</dbReference>
<organism evidence="1 2">
    <name type="scientific">Prorocentrum cordatum</name>
    <dbReference type="NCBI Taxonomy" id="2364126"/>
    <lineage>
        <taxon>Eukaryota</taxon>
        <taxon>Sar</taxon>
        <taxon>Alveolata</taxon>
        <taxon>Dinophyceae</taxon>
        <taxon>Prorocentrales</taxon>
        <taxon>Prorocentraceae</taxon>
        <taxon>Prorocentrum</taxon>
    </lineage>
</organism>
<evidence type="ECO:0000313" key="1">
    <source>
        <dbReference type="EMBL" id="CAK0831795.1"/>
    </source>
</evidence>
<protein>
    <submittedName>
        <fullName evidence="1">Uncharacterized protein</fullName>
    </submittedName>
</protein>
<gene>
    <name evidence="1" type="ORF">PCOR1329_LOCUS30051</name>
</gene>
<dbReference type="EMBL" id="CAUYUJ010011448">
    <property type="protein sequence ID" value="CAK0831795.1"/>
    <property type="molecule type" value="Genomic_DNA"/>
</dbReference>
<name>A0ABN9SJA4_9DINO</name>
<keyword evidence="2" id="KW-1185">Reference proteome</keyword>
<sequence length="128" mass="13426">MSGDIASMAAEIETLSKEQASLIKSMGEATEVRSKEKAANEEAIADSKAGAEAVKQALVILQEFYSSQGSSLLQDQKQVPEMAAYTGMQSAKGGVIGMLEVIETDFMRVVADTSAAEAQASKDCTTPS</sequence>
<accession>A0ABN9SJA4</accession>
<proteinExistence type="predicted"/>
<evidence type="ECO:0000313" key="2">
    <source>
        <dbReference type="Proteomes" id="UP001189429"/>
    </source>
</evidence>
<reference evidence="1" key="1">
    <citation type="submission" date="2023-10" db="EMBL/GenBank/DDBJ databases">
        <authorList>
            <person name="Chen Y."/>
            <person name="Shah S."/>
            <person name="Dougan E. K."/>
            <person name="Thang M."/>
            <person name="Chan C."/>
        </authorList>
    </citation>
    <scope>NUCLEOTIDE SEQUENCE [LARGE SCALE GENOMIC DNA]</scope>
</reference>